<dbReference type="EMBL" id="JBHUCZ010000001">
    <property type="protein sequence ID" value="MFD1566360.1"/>
    <property type="molecule type" value="Genomic_DNA"/>
</dbReference>
<dbReference type="PANTHER" id="PTHR43739:SF5">
    <property type="entry name" value="EXO-ALPHA-SIALIDASE"/>
    <property type="match status" value="1"/>
</dbReference>
<accession>A0ABD6BNN7</accession>
<proteinExistence type="predicted"/>
<organism evidence="1 2">
    <name type="scientific">Halolamina litorea</name>
    <dbReference type="NCBI Taxonomy" id="1515593"/>
    <lineage>
        <taxon>Archaea</taxon>
        <taxon>Methanobacteriati</taxon>
        <taxon>Methanobacteriota</taxon>
        <taxon>Stenosarchaea group</taxon>
        <taxon>Halobacteria</taxon>
        <taxon>Halobacteriales</taxon>
        <taxon>Haloferacaceae</taxon>
    </lineage>
</organism>
<keyword evidence="2" id="KW-1185">Reference proteome</keyword>
<dbReference type="RefSeq" id="WP_267645640.1">
    <property type="nucleotide sequence ID" value="NZ_JANHGR010000001.1"/>
</dbReference>
<evidence type="ECO:0000313" key="1">
    <source>
        <dbReference type="EMBL" id="MFD1566360.1"/>
    </source>
</evidence>
<reference evidence="1 2" key="1">
    <citation type="journal article" date="2019" name="Int. J. Syst. Evol. Microbiol.">
        <title>The Global Catalogue of Microorganisms (GCM) 10K type strain sequencing project: providing services to taxonomists for standard genome sequencing and annotation.</title>
        <authorList>
            <consortium name="The Broad Institute Genomics Platform"/>
            <consortium name="The Broad Institute Genome Sequencing Center for Infectious Disease"/>
            <person name="Wu L."/>
            <person name="Ma J."/>
        </authorList>
    </citation>
    <scope>NUCLEOTIDE SEQUENCE [LARGE SCALE GENOMIC DNA]</scope>
    <source>
        <strain evidence="1 2">CGMCC 1.12859</strain>
    </source>
</reference>
<sequence length="338" mass="36249">MSTIYAAYGETLLVVDGAGDAADAGGSPTLQEHRFDSRTQSVAVTDGTVLLGTFEDGLQRSTDGGDSWERATGIEHDAVTAIAAAPDDPATVYAGTEPSRFYRSTDGGATFERLDGLTDLPSSDDWAFPPRPHTHHVRWIEPDPADPDLLHVSIEAGAQVRARLTDDGVDWEDRVPGTRRDVHTMATHPATPGRVWVAAGDGYAETADGGDSWEHPQSGLNHTYCWSVAVDPAGGVEPSTPRVLLSAASGANDAHRRGESYLYRREGDAWERLDGRGVPTGEGVYRAVLARGADEGTFWAANNHGLYRTDDGGDTWERRVSLADRVDAPTCRGLVVVD</sequence>
<dbReference type="Gene3D" id="2.130.10.10">
    <property type="entry name" value="YVTN repeat-like/Quinoprotein amine dehydrogenase"/>
    <property type="match status" value="1"/>
</dbReference>
<protein>
    <submittedName>
        <fullName evidence="1">WD40/YVTN/BNR-like repeat-containing protein</fullName>
    </submittedName>
</protein>
<dbReference type="AlphaFoldDB" id="A0ABD6BNN7"/>
<evidence type="ECO:0000313" key="2">
    <source>
        <dbReference type="Proteomes" id="UP001597139"/>
    </source>
</evidence>
<dbReference type="Proteomes" id="UP001597139">
    <property type="component" value="Unassembled WGS sequence"/>
</dbReference>
<dbReference type="InterPro" id="IPR052025">
    <property type="entry name" value="Xyloglucanase_GH74"/>
</dbReference>
<name>A0ABD6BNN7_9EURY</name>
<dbReference type="SUPFAM" id="SSF110296">
    <property type="entry name" value="Oligoxyloglucan reducing end-specific cellobiohydrolase"/>
    <property type="match status" value="1"/>
</dbReference>
<gene>
    <name evidence="1" type="ORF">ACFSAU_02555</name>
</gene>
<dbReference type="InterPro" id="IPR015943">
    <property type="entry name" value="WD40/YVTN_repeat-like_dom_sf"/>
</dbReference>
<dbReference type="PANTHER" id="PTHR43739">
    <property type="entry name" value="XYLOGLUCANASE (EUROFUNG)"/>
    <property type="match status" value="1"/>
</dbReference>
<comment type="caution">
    <text evidence="1">The sequence shown here is derived from an EMBL/GenBank/DDBJ whole genome shotgun (WGS) entry which is preliminary data.</text>
</comment>